<dbReference type="SUPFAM" id="SSF48498">
    <property type="entry name" value="Tetracyclin repressor-like, C-terminal domain"/>
    <property type="match status" value="1"/>
</dbReference>
<evidence type="ECO:0000313" key="5">
    <source>
        <dbReference type="Proteomes" id="UP000252706"/>
    </source>
</evidence>
<dbReference type="PANTHER" id="PTHR30055">
    <property type="entry name" value="HTH-TYPE TRANSCRIPTIONAL REGULATOR RUTR"/>
    <property type="match status" value="1"/>
</dbReference>
<dbReference type="InterPro" id="IPR001647">
    <property type="entry name" value="HTH_TetR"/>
</dbReference>
<comment type="caution">
    <text evidence="4">The sequence shown here is derived from an EMBL/GenBank/DDBJ whole genome shotgun (WGS) entry which is preliminary data.</text>
</comment>
<dbReference type="PANTHER" id="PTHR30055:SF226">
    <property type="entry name" value="HTH-TYPE TRANSCRIPTIONAL REGULATOR PKSA"/>
    <property type="match status" value="1"/>
</dbReference>
<feature type="DNA-binding region" description="H-T-H motif" evidence="2">
    <location>
        <begin position="154"/>
        <end position="173"/>
    </location>
</feature>
<dbReference type="Pfam" id="PF00440">
    <property type="entry name" value="TetR_N"/>
    <property type="match status" value="1"/>
</dbReference>
<evidence type="ECO:0000259" key="3">
    <source>
        <dbReference type="PROSITE" id="PS50977"/>
    </source>
</evidence>
<dbReference type="Proteomes" id="UP000252706">
    <property type="component" value="Unassembled WGS sequence"/>
</dbReference>
<dbReference type="Pfam" id="PF17932">
    <property type="entry name" value="TetR_C_24"/>
    <property type="match status" value="1"/>
</dbReference>
<evidence type="ECO:0000313" key="4">
    <source>
        <dbReference type="EMBL" id="RBW58397.1"/>
    </source>
</evidence>
<dbReference type="GO" id="GO:0000976">
    <property type="term" value="F:transcription cis-regulatory region binding"/>
    <property type="evidence" value="ECO:0007669"/>
    <property type="project" value="TreeGrafter"/>
</dbReference>
<dbReference type="PROSITE" id="PS50977">
    <property type="entry name" value="HTH_TETR_2"/>
    <property type="match status" value="1"/>
</dbReference>
<organism evidence="4 5">
    <name type="scientific">Phaeobacter gallaeciensis</name>
    <dbReference type="NCBI Taxonomy" id="60890"/>
    <lineage>
        <taxon>Bacteria</taxon>
        <taxon>Pseudomonadati</taxon>
        <taxon>Pseudomonadota</taxon>
        <taxon>Alphaproteobacteria</taxon>
        <taxon>Rhodobacterales</taxon>
        <taxon>Roseobacteraceae</taxon>
        <taxon>Phaeobacter</taxon>
    </lineage>
</organism>
<dbReference type="InterPro" id="IPR050109">
    <property type="entry name" value="HTH-type_TetR-like_transc_reg"/>
</dbReference>
<proteinExistence type="predicted"/>
<reference evidence="4 5" key="1">
    <citation type="submission" date="2018-07" db="EMBL/GenBank/DDBJ databases">
        <title>Modular assembly of carbohydrate-degrading microbial communities in the ocean.</title>
        <authorList>
            <person name="Enke T.N."/>
            <person name="Datta M.S."/>
            <person name="Schwartzman J.A."/>
            <person name="Cermak N."/>
            <person name="Schmitz D.A."/>
            <person name="Barrere J."/>
            <person name="Cordero O.X."/>
        </authorList>
    </citation>
    <scope>NUCLEOTIDE SEQUENCE [LARGE SCALE GENOMIC DNA]</scope>
    <source>
        <strain evidence="4 5">C3M10</strain>
    </source>
</reference>
<dbReference type="EMBL" id="QOCE01000015">
    <property type="protein sequence ID" value="RBW58397.1"/>
    <property type="molecule type" value="Genomic_DNA"/>
</dbReference>
<evidence type="ECO:0000256" key="1">
    <source>
        <dbReference type="ARBA" id="ARBA00023125"/>
    </source>
</evidence>
<dbReference type="GO" id="GO:0003700">
    <property type="term" value="F:DNA-binding transcription factor activity"/>
    <property type="evidence" value="ECO:0007669"/>
    <property type="project" value="TreeGrafter"/>
</dbReference>
<name>A0A366X7Z3_9RHOB</name>
<dbReference type="AlphaFoldDB" id="A0A366X7Z3"/>
<evidence type="ECO:0000256" key="2">
    <source>
        <dbReference type="PROSITE-ProRule" id="PRU00335"/>
    </source>
</evidence>
<accession>A0A366X7Z3</accession>
<dbReference type="Gene3D" id="1.10.10.60">
    <property type="entry name" value="Homeodomain-like"/>
    <property type="match status" value="1"/>
</dbReference>
<dbReference type="InterPro" id="IPR041490">
    <property type="entry name" value="KstR2_TetR_C"/>
</dbReference>
<dbReference type="Gene3D" id="1.10.357.10">
    <property type="entry name" value="Tetracycline Repressor, domain 2"/>
    <property type="match status" value="1"/>
</dbReference>
<dbReference type="InterPro" id="IPR009057">
    <property type="entry name" value="Homeodomain-like_sf"/>
</dbReference>
<keyword evidence="1 2" id="KW-0238">DNA-binding</keyword>
<dbReference type="InterPro" id="IPR036271">
    <property type="entry name" value="Tet_transcr_reg_TetR-rel_C_sf"/>
</dbReference>
<sequence>MHSYSSEQISEFIEQKTQDGACAALAIDAARSELERETTGILELVSSSLSTLGTLNSESLVAKPTRLSSKSADQHVCRVVLSQLGGDSSKKRNIAEALCVFRVIVPAEPPVTPAAKPTEAVTKETLSSTAETRRLQIFEGACKVIARHGFGNATMREIAREAGLSVPLMYKYIKDKDDILYLIMTVNMQGMFTFFDNEEFLAGTPEENLIKAVDRYIDYIGENRKYINLVYSETRSLNAENKLKVFDTERAFMKRWQVIIEEGVEQGVFKPVNTELLANLIYFLCTSWALRHWSIGHFPTQEIKDSLHSFILSGLKAEMSES</sequence>
<protein>
    <recommendedName>
        <fullName evidence="3">HTH tetR-type domain-containing protein</fullName>
    </recommendedName>
</protein>
<gene>
    <name evidence="4" type="ORF">DS909_06870</name>
</gene>
<feature type="domain" description="HTH tetR-type" evidence="3">
    <location>
        <begin position="131"/>
        <end position="191"/>
    </location>
</feature>
<dbReference type="SUPFAM" id="SSF46689">
    <property type="entry name" value="Homeodomain-like"/>
    <property type="match status" value="1"/>
</dbReference>